<dbReference type="Proteomes" id="UP000373149">
    <property type="component" value="Unassembled WGS sequence"/>
</dbReference>
<evidence type="ECO:0000313" key="2">
    <source>
        <dbReference type="EMBL" id="MPY47260.1"/>
    </source>
</evidence>
<gene>
    <name evidence="1" type="ORF">FPZ41_00400</name>
    <name evidence="2" type="ORF">FPZ41_01105</name>
</gene>
<reference evidence="2 3" key="1">
    <citation type="submission" date="2019-09" db="EMBL/GenBank/DDBJ databases">
        <authorList>
            <person name="Duangmal K."/>
            <person name="Teo W.F.A."/>
            <person name="Lipun K."/>
        </authorList>
    </citation>
    <scope>NUCLEOTIDE SEQUENCE [LARGE SCALE GENOMIC DNA]</scope>
    <source>
        <strain evidence="2 3">K1PN6</strain>
    </source>
</reference>
<evidence type="ECO:0000313" key="3">
    <source>
        <dbReference type="Proteomes" id="UP000373149"/>
    </source>
</evidence>
<proteinExistence type="predicted"/>
<protein>
    <submittedName>
        <fullName evidence="2">Uncharacterized protein</fullName>
    </submittedName>
</protein>
<keyword evidence="3" id="KW-1185">Reference proteome</keyword>
<dbReference type="AlphaFoldDB" id="A0A5N8WIF6"/>
<name>A0A5N8WIF6_9ACTN</name>
<evidence type="ECO:0000313" key="1">
    <source>
        <dbReference type="EMBL" id="MPY47121.1"/>
    </source>
</evidence>
<dbReference type="EMBL" id="VMNX01000001">
    <property type="protein sequence ID" value="MPY47121.1"/>
    <property type="molecule type" value="Genomic_DNA"/>
</dbReference>
<accession>A0A5N8WIF6</accession>
<organism evidence="2 3">
    <name type="scientific">Streptomyces acidicola</name>
    <dbReference type="NCBI Taxonomy" id="2596892"/>
    <lineage>
        <taxon>Bacteria</taxon>
        <taxon>Bacillati</taxon>
        <taxon>Actinomycetota</taxon>
        <taxon>Actinomycetes</taxon>
        <taxon>Kitasatosporales</taxon>
        <taxon>Streptomycetaceae</taxon>
        <taxon>Streptomyces</taxon>
    </lineage>
</organism>
<comment type="caution">
    <text evidence="2">The sequence shown here is derived from an EMBL/GenBank/DDBJ whole genome shotgun (WGS) entry which is preliminary data.</text>
</comment>
<dbReference type="RefSeq" id="WP_152857948.1">
    <property type="nucleotide sequence ID" value="NZ_VMNX01000001.1"/>
</dbReference>
<sequence length="67" mass="6764">MAAMDSPFSPPVRAAADAALAALGDGRTGDAAQLLTAVAQEGTWRDAVMAAEIVLAAHHTNNHKPAA</sequence>
<dbReference type="EMBL" id="VMNX01000001">
    <property type="protein sequence ID" value="MPY47260.1"/>
    <property type="molecule type" value="Genomic_DNA"/>
</dbReference>